<comment type="caution">
    <text evidence="2">The sequence shown here is derived from an EMBL/GenBank/DDBJ whole genome shotgun (WGS) entry which is preliminary data.</text>
</comment>
<dbReference type="SUPFAM" id="SSF50800">
    <property type="entry name" value="PK beta-barrel domain-like"/>
    <property type="match status" value="1"/>
</dbReference>
<dbReference type="AlphaFoldDB" id="A0A7W7C8D1"/>
<dbReference type="Gene3D" id="2.40.33.20">
    <property type="entry name" value="PK beta-barrel domain-like"/>
    <property type="match status" value="1"/>
</dbReference>
<dbReference type="PANTHER" id="PTHR30212:SF2">
    <property type="entry name" value="PROTEIN YIIM"/>
    <property type="match status" value="1"/>
</dbReference>
<dbReference type="Pfam" id="PF03473">
    <property type="entry name" value="MOSC"/>
    <property type="match status" value="1"/>
</dbReference>
<evidence type="ECO:0000259" key="1">
    <source>
        <dbReference type="PROSITE" id="PS51340"/>
    </source>
</evidence>
<keyword evidence="3" id="KW-1185">Reference proteome</keyword>
<name>A0A7W7C8D1_9PSEU</name>
<gene>
    <name evidence="2" type="ORF">HNR67_002494</name>
</gene>
<dbReference type="GO" id="GO:0030170">
    <property type="term" value="F:pyridoxal phosphate binding"/>
    <property type="evidence" value="ECO:0007669"/>
    <property type="project" value="InterPro"/>
</dbReference>
<reference evidence="2 3" key="1">
    <citation type="submission" date="2020-08" db="EMBL/GenBank/DDBJ databases">
        <title>Sequencing the genomes of 1000 actinobacteria strains.</title>
        <authorList>
            <person name="Klenk H.-P."/>
        </authorList>
    </citation>
    <scope>NUCLEOTIDE SEQUENCE [LARGE SCALE GENOMIC DNA]</scope>
    <source>
        <strain evidence="2 3">DSM 44230</strain>
    </source>
</reference>
<dbReference type="GO" id="GO:0003824">
    <property type="term" value="F:catalytic activity"/>
    <property type="evidence" value="ECO:0007669"/>
    <property type="project" value="InterPro"/>
</dbReference>
<dbReference type="Proteomes" id="UP000533598">
    <property type="component" value="Unassembled WGS sequence"/>
</dbReference>
<dbReference type="EMBL" id="JACHMH010000001">
    <property type="protein sequence ID" value="MBB4676376.1"/>
    <property type="molecule type" value="Genomic_DNA"/>
</dbReference>
<dbReference type="RefSeq" id="WP_312987107.1">
    <property type="nucleotide sequence ID" value="NZ_BAAAUI010000056.1"/>
</dbReference>
<dbReference type="PROSITE" id="PS51340">
    <property type="entry name" value="MOSC"/>
    <property type="match status" value="1"/>
</dbReference>
<sequence>MNVGAIQAVDWAGRKGKSGIDKRPVELARIERLGLAGDEISDLEHHGGEFQAVYAYAVEDLAFWSAELDRTLTPGNAGENLSLSGVDTQALVIGQRLRVGTAVLRVTAPRIPCQVFAGFWDVRGLVKRFTVAGRTGAYFAVETPGEVRPGDAVETLSTPAHGVDIATVFDFVGRNNRDRVPELLPAMTDFPPKVQGWVREHAAV</sequence>
<evidence type="ECO:0000313" key="3">
    <source>
        <dbReference type="Proteomes" id="UP000533598"/>
    </source>
</evidence>
<dbReference type="InterPro" id="IPR011037">
    <property type="entry name" value="Pyrv_Knase-like_insert_dom_sf"/>
</dbReference>
<evidence type="ECO:0000313" key="2">
    <source>
        <dbReference type="EMBL" id="MBB4676376.1"/>
    </source>
</evidence>
<dbReference type="InterPro" id="IPR005302">
    <property type="entry name" value="MoCF_Sase_C"/>
</dbReference>
<dbReference type="PANTHER" id="PTHR30212">
    <property type="entry name" value="PROTEIN YIIM"/>
    <property type="match status" value="1"/>
</dbReference>
<dbReference type="GO" id="GO:0030151">
    <property type="term" value="F:molybdenum ion binding"/>
    <property type="evidence" value="ECO:0007669"/>
    <property type="project" value="InterPro"/>
</dbReference>
<proteinExistence type="predicted"/>
<dbReference type="InterPro" id="IPR052353">
    <property type="entry name" value="Benzoxazolinone_Detox_Enz"/>
</dbReference>
<organism evidence="2 3">
    <name type="scientific">Crossiella cryophila</name>
    <dbReference type="NCBI Taxonomy" id="43355"/>
    <lineage>
        <taxon>Bacteria</taxon>
        <taxon>Bacillati</taxon>
        <taxon>Actinomycetota</taxon>
        <taxon>Actinomycetes</taxon>
        <taxon>Pseudonocardiales</taxon>
        <taxon>Pseudonocardiaceae</taxon>
        <taxon>Crossiella</taxon>
    </lineage>
</organism>
<protein>
    <submittedName>
        <fullName evidence="2">MOSC domain-containing protein YiiM</fullName>
    </submittedName>
</protein>
<accession>A0A7W7C8D1</accession>
<feature type="domain" description="MOSC" evidence="1">
    <location>
        <begin position="22"/>
        <end position="156"/>
    </location>
</feature>